<keyword evidence="3" id="KW-1003">Cell membrane</keyword>
<evidence type="ECO:0000256" key="8">
    <source>
        <dbReference type="ARBA" id="ARBA00023136"/>
    </source>
</evidence>
<feature type="transmembrane region" description="Helical" evidence="9">
    <location>
        <begin position="40"/>
        <end position="64"/>
    </location>
</feature>
<evidence type="ECO:0000256" key="9">
    <source>
        <dbReference type="SAM" id="Phobius"/>
    </source>
</evidence>
<dbReference type="Pfam" id="PF00005">
    <property type="entry name" value="ABC_tran"/>
    <property type="match status" value="1"/>
</dbReference>
<dbReference type="InterPro" id="IPR003593">
    <property type="entry name" value="AAA+_ATPase"/>
</dbReference>
<dbReference type="GO" id="GO:0015421">
    <property type="term" value="F:ABC-type oligopeptide transporter activity"/>
    <property type="evidence" value="ECO:0007669"/>
    <property type="project" value="TreeGrafter"/>
</dbReference>
<feature type="transmembrane region" description="Helical" evidence="9">
    <location>
        <begin position="196"/>
        <end position="214"/>
    </location>
</feature>
<evidence type="ECO:0000259" key="11">
    <source>
        <dbReference type="PROSITE" id="PS50929"/>
    </source>
</evidence>
<name>A0A1I3TGI9_9PLAN</name>
<dbReference type="SUPFAM" id="SSF52540">
    <property type="entry name" value="P-loop containing nucleoside triphosphate hydrolases"/>
    <property type="match status" value="1"/>
</dbReference>
<gene>
    <name evidence="12" type="ORF">SAMN05421753_13029</name>
</gene>
<dbReference type="Gene3D" id="3.40.50.300">
    <property type="entry name" value="P-loop containing nucleotide triphosphate hydrolases"/>
    <property type="match status" value="1"/>
</dbReference>
<evidence type="ECO:0000256" key="2">
    <source>
        <dbReference type="ARBA" id="ARBA00022448"/>
    </source>
</evidence>
<dbReference type="PANTHER" id="PTHR43394">
    <property type="entry name" value="ATP-DEPENDENT PERMEASE MDL1, MITOCHONDRIAL"/>
    <property type="match status" value="1"/>
</dbReference>
<dbReference type="PROSITE" id="PS00211">
    <property type="entry name" value="ABC_TRANSPORTER_1"/>
    <property type="match status" value="1"/>
</dbReference>
<dbReference type="GO" id="GO:0005524">
    <property type="term" value="F:ATP binding"/>
    <property type="evidence" value="ECO:0007669"/>
    <property type="project" value="UniProtKB-KW"/>
</dbReference>
<keyword evidence="2" id="KW-0813">Transport</keyword>
<dbReference type="EMBL" id="FOQD01000030">
    <property type="protein sequence ID" value="SFJ70288.1"/>
    <property type="molecule type" value="Genomic_DNA"/>
</dbReference>
<dbReference type="InterPro" id="IPR003439">
    <property type="entry name" value="ABC_transporter-like_ATP-bd"/>
</dbReference>
<dbReference type="InterPro" id="IPR039421">
    <property type="entry name" value="Type_1_exporter"/>
</dbReference>
<evidence type="ECO:0000259" key="10">
    <source>
        <dbReference type="PROSITE" id="PS50893"/>
    </source>
</evidence>
<dbReference type="STRING" id="1576369.SAMN05421753_13029"/>
<dbReference type="InterPro" id="IPR011527">
    <property type="entry name" value="ABC1_TM_dom"/>
</dbReference>
<dbReference type="AlphaFoldDB" id="A0A1I3TGI9"/>
<evidence type="ECO:0000313" key="12">
    <source>
        <dbReference type="EMBL" id="SFJ70288.1"/>
    </source>
</evidence>
<dbReference type="RefSeq" id="WP_245764726.1">
    <property type="nucleotide sequence ID" value="NZ_FOQD01000030.1"/>
</dbReference>
<keyword evidence="7 9" id="KW-1133">Transmembrane helix</keyword>
<reference evidence="13" key="1">
    <citation type="submission" date="2016-10" db="EMBL/GenBank/DDBJ databases">
        <authorList>
            <person name="Varghese N."/>
            <person name="Submissions S."/>
        </authorList>
    </citation>
    <scope>NUCLEOTIDE SEQUENCE [LARGE SCALE GENOMIC DNA]</scope>
    <source>
        <strain evidence="13">DSM 26348</strain>
    </source>
</reference>
<dbReference type="PROSITE" id="PS50893">
    <property type="entry name" value="ABC_TRANSPORTER_2"/>
    <property type="match status" value="1"/>
</dbReference>
<comment type="subcellular location">
    <subcellularLocation>
        <location evidence="1">Cell membrane</location>
        <topology evidence="1">Multi-pass membrane protein</topology>
    </subcellularLocation>
</comment>
<dbReference type="InterPro" id="IPR027417">
    <property type="entry name" value="P-loop_NTPase"/>
</dbReference>
<dbReference type="InterPro" id="IPR036640">
    <property type="entry name" value="ABC1_TM_sf"/>
</dbReference>
<dbReference type="Proteomes" id="UP000199518">
    <property type="component" value="Unassembled WGS sequence"/>
</dbReference>
<feature type="domain" description="ABC transporter" evidence="10">
    <location>
        <begin position="374"/>
        <end position="608"/>
    </location>
</feature>
<evidence type="ECO:0000256" key="4">
    <source>
        <dbReference type="ARBA" id="ARBA00022692"/>
    </source>
</evidence>
<feature type="transmembrane region" description="Helical" evidence="9">
    <location>
        <begin position="90"/>
        <end position="121"/>
    </location>
</feature>
<dbReference type="Gene3D" id="1.20.1560.10">
    <property type="entry name" value="ABC transporter type 1, transmembrane domain"/>
    <property type="match status" value="1"/>
</dbReference>
<feature type="transmembrane region" description="Helical" evidence="9">
    <location>
        <begin position="171"/>
        <end position="190"/>
    </location>
</feature>
<evidence type="ECO:0000256" key="7">
    <source>
        <dbReference type="ARBA" id="ARBA00022989"/>
    </source>
</evidence>
<evidence type="ECO:0000256" key="1">
    <source>
        <dbReference type="ARBA" id="ARBA00004651"/>
    </source>
</evidence>
<dbReference type="InterPro" id="IPR017871">
    <property type="entry name" value="ABC_transporter-like_CS"/>
</dbReference>
<dbReference type="CDD" id="cd07346">
    <property type="entry name" value="ABC_6TM_exporters"/>
    <property type="match status" value="1"/>
</dbReference>
<dbReference type="FunFam" id="3.40.50.300:FF:000221">
    <property type="entry name" value="Multidrug ABC transporter ATP-binding protein"/>
    <property type="match status" value="1"/>
</dbReference>
<evidence type="ECO:0000256" key="3">
    <source>
        <dbReference type="ARBA" id="ARBA00022475"/>
    </source>
</evidence>
<feature type="domain" description="ABC transmembrane type-1" evidence="11">
    <location>
        <begin position="46"/>
        <end position="340"/>
    </location>
</feature>
<dbReference type="GO" id="GO:0016887">
    <property type="term" value="F:ATP hydrolysis activity"/>
    <property type="evidence" value="ECO:0007669"/>
    <property type="project" value="InterPro"/>
</dbReference>
<feature type="transmembrane region" description="Helical" evidence="9">
    <location>
        <begin position="273"/>
        <end position="296"/>
    </location>
</feature>
<dbReference type="Pfam" id="PF00664">
    <property type="entry name" value="ABC_membrane"/>
    <property type="match status" value="1"/>
</dbReference>
<dbReference type="PANTHER" id="PTHR43394:SF1">
    <property type="entry name" value="ATP-BINDING CASSETTE SUB-FAMILY B MEMBER 10, MITOCHONDRIAL"/>
    <property type="match status" value="1"/>
</dbReference>
<protein>
    <submittedName>
        <fullName evidence="12">ATP-binding cassette, subfamily B</fullName>
    </submittedName>
</protein>
<dbReference type="GO" id="GO:0005886">
    <property type="term" value="C:plasma membrane"/>
    <property type="evidence" value="ECO:0007669"/>
    <property type="project" value="UniProtKB-SubCell"/>
</dbReference>
<evidence type="ECO:0000256" key="5">
    <source>
        <dbReference type="ARBA" id="ARBA00022741"/>
    </source>
</evidence>
<dbReference type="PROSITE" id="PS50929">
    <property type="entry name" value="ABC_TM1F"/>
    <property type="match status" value="1"/>
</dbReference>
<evidence type="ECO:0000256" key="6">
    <source>
        <dbReference type="ARBA" id="ARBA00022840"/>
    </source>
</evidence>
<keyword evidence="6 12" id="KW-0067">ATP-binding</keyword>
<keyword evidence="5" id="KW-0547">Nucleotide-binding</keyword>
<keyword evidence="4 9" id="KW-0812">Transmembrane</keyword>
<dbReference type="SUPFAM" id="SSF90123">
    <property type="entry name" value="ABC transporter transmembrane region"/>
    <property type="match status" value="1"/>
</dbReference>
<proteinExistence type="predicted"/>
<accession>A0A1I3TGI9</accession>
<dbReference type="SMART" id="SM00382">
    <property type="entry name" value="AAA"/>
    <property type="match status" value="1"/>
</dbReference>
<keyword evidence="8 9" id="KW-0472">Membrane</keyword>
<sequence>MADNSTPEATRRHPTRSNWQLLKRLISLGLEYRVPCAGMLAFDLSLVALSLGSLGMTGVGIDYIRHVSDPGSPPPRFPFGWTPPESATPFGVVCMIAGTVLGLALLAAGLRFASAIASAALSQRVLIRIRTDVYTRLQQLSFQFYDAGESSSIINRAAGDANAVRTFVDGVMVKVLTVLLTLSVYLYYMLQMHVPLTLACLATTPLLWIGAAIFSRVVQPAYRRASELGDVLIRALVENVQGAHVVKGFAREPEEIAKFKAATDRIREQKESIFFRVSVFQPIMGLLTQFNMLVLIAYGGVLVVRGELALGTGMFVFANLLQEFANQIGQIVNIANTIQGSLISAERVFEVIDAPVTIVARPNAVTLPRVQGRLTVDNIGFGYDPDQPVLSGMSFDVRPGERIGITGETGSGKSTLLSLVMRFYDVNAGRILVDGHDLRDVELDSLRRNIGLVFQESFLFSHTIAANIAFGRPQATLDEIARAARLAAAHDFISELPEGYDTVIGEYGANLSGGQRQRLALARALLLDPPILLLDDATASIDPETEHEIEQAIQQAMQNRTTLVVSNRIATLRRTDRIIVLQQGRITAIGTHAELLRTSEYYCCLAELQFADSINGLKVNSGDRTPKREVTGARSAS</sequence>
<organism evidence="12 13">
    <name type="scientific">Planctomicrobium piriforme</name>
    <dbReference type="NCBI Taxonomy" id="1576369"/>
    <lineage>
        <taxon>Bacteria</taxon>
        <taxon>Pseudomonadati</taxon>
        <taxon>Planctomycetota</taxon>
        <taxon>Planctomycetia</taxon>
        <taxon>Planctomycetales</taxon>
        <taxon>Planctomycetaceae</taxon>
        <taxon>Planctomicrobium</taxon>
    </lineage>
</organism>
<keyword evidence="13" id="KW-1185">Reference proteome</keyword>
<evidence type="ECO:0000313" key="13">
    <source>
        <dbReference type="Proteomes" id="UP000199518"/>
    </source>
</evidence>